<dbReference type="GO" id="GO:0046540">
    <property type="term" value="C:U4/U6 x U5 tri-snRNP complex"/>
    <property type="evidence" value="ECO:0007669"/>
    <property type="project" value="TreeGrafter"/>
</dbReference>
<dbReference type="SUPFAM" id="SSF50182">
    <property type="entry name" value="Sm-like ribonucleoproteins"/>
    <property type="match status" value="1"/>
</dbReference>
<evidence type="ECO:0000256" key="2">
    <source>
        <dbReference type="ARBA" id="ARBA00004496"/>
    </source>
</evidence>
<dbReference type="Proteomes" id="UP000193144">
    <property type="component" value="Unassembled WGS sequence"/>
</dbReference>
<dbReference type="GO" id="GO:0003723">
    <property type="term" value="F:RNA binding"/>
    <property type="evidence" value="ECO:0007669"/>
    <property type="project" value="UniProtKB-KW"/>
</dbReference>
<keyword evidence="18" id="KW-1185">Reference proteome</keyword>
<feature type="compositionally biased region" description="Basic and acidic residues" evidence="15">
    <location>
        <begin position="9"/>
        <end position="29"/>
    </location>
</feature>
<dbReference type="GO" id="GO:0008033">
    <property type="term" value="P:tRNA processing"/>
    <property type="evidence" value="ECO:0007669"/>
    <property type="project" value="UniProtKB-KW"/>
</dbReference>
<evidence type="ECO:0000256" key="1">
    <source>
        <dbReference type="ARBA" id="ARBA00004123"/>
    </source>
</evidence>
<accession>A0A1Y2A1F2</accession>
<dbReference type="STRING" id="1231657.A0A1Y2A1F2"/>
<proteinExistence type="inferred from homology"/>
<dbReference type="EMBL" id="MCFA01000019">
    <property type="protein sequence ID" value="ORY16230.1"/>
    <property type="molecule type" value="Genomic_DNA"/>
</dbReference>
<keyword evidence="9" id="KW-0747">Spliceosome</keyword>
<evidence type="ECO:0000256" key="3">
    <source>
        <dbReference type="ARBA" id="ARBA00007927"/>
    </source>
</evidence>
<keyword evidence="7" id="KW-0507">mRNA processing</keyword>
<dbReference type="InterPro" id="IPR016487">
    <property type="entry name" value="Lsm6/sSmF"/>
</dbReference>
<dbReference type="AlphaFoldDB" id="A0A1Y2A1F2"/>
<evidence type="ECO:0000256" key="7">
    <source>
        <dbReference type="ARBA" id="ARBA00022664"/>
    </source>
</evidence>
<evidence type="ECO:0000256" key="5">
    <source>
        <dbReference type="ARBA" id="ARBA00022490"/>
    </source>
</evidence>
<comment type="caution">
    <text evidence="17">The sequence shown here is derived from an EMBL/GenBank/DDBJ whole genome shotgun (WGS) entry which is preliminary data.</text>
</comment>
<dbReference type="OrthoDB" id="268799at2759"/>
<dbReference type="InterPro" id="IPR047575">
    <property type="entry name" value="Sm"/>
</dbReference>
<evidence type="ECO:0000256" key="8">
    <source>
        <dbReference type="ARBA" id="ARBA00022694"/>
    </source>
</evidence>
<name>A0A1Y2A1F2_9PLEO</name>
<evidence type="ECO:0000256" key="11">
    <source>
        <dbReference type="ARBA" id="ARBA00023187"/>
    </source>
</evidence>
<keyword evidence="6" id="KW-0698">rRNA processing</keyword>
<evidence type="ECO:0000256" key="6">
    <source>
        <dbReference type="ARBA" id="ARBA00022552"/>
    </source>
</evidence>
<feature type="domain" description="Sm" evidence="16">
    <location>
        <begin position="50"/>
        <end position="122"/>
    </location>
</feature>
<dbReference type="GO" id="GO:0005688">
    <property type="term" value="C:U6 snRNP"/>
    <property type="evidence" value="ECO:0007669"/>
    <property type="project" value="TreeGrafter"/>
</dbReference>
<evidence type="ECO:0000313" key="18">
    <source>
        <dbReference type="Proteomes" id="UP000193144"/>
    </source>
</evidence>
<dbReference type="GO" id="GO:0000398">
    <property type="term" value="P:mRNA splicing, via spliceosome"/>
    <property type="evidence" value="ECO:0007669"/>
    <property type="project" value="InterPro"/>
</dbReference>
<evidence type="ECO:0000313" key="17">
    <source>
        <dbReference type="EMBL" id="ORY16230.1"/>
    </source>
</evidence>
<dbReference type="GO" id="GO:0005732">
    <property type="term" value="C:sno(s)RNA-containing ribonucleoprotein complex"/>
    <property type="evidence" value="ECO:0007669"/>
    <property type="project" value="TreeGrafter"/>
</dbReference>
<keyword evidence="11" id="KW-0508">mRNA splicing</keyword>
<dbReference type="GO" id="GO:0030490">
    <property type="term" value="P:maturation of SSU-rRNA"/>
    <property type="evidence" value="ECO:0007669"/>
    <property type="project" value="TreeGrafter"/>
</dbReference>
<dbReference type="PANTHER" id="PTHR11021">
    <property type="entry name" value="SMALL NUCLEAR RIBONUCLEOPROTEIN F SNRNP-F"/>
    <property type="match status" value="1"/>
</dbReference>
<feature type="region of interest" description="Disordered" evidence="15">
    <location>
        <begin position="1"/>
        <end position="47"/>
    </location>
</feature>
<evidence type="ECO:0000256" key="10">
    <source>
        <dbReference type="ARBA" id="ARBA00022884"/>
    </source>
</evidence>
<evidence type="ECO:0000256" key="4">
    <source>
        <dbReference type="ARBA" id="ARBA00014768"/>
    </source>
</evidence>
<evidence type="ECO:0000256" key="14">
    <source>
        <dbReference type="ARBA" id="ARBA00025365"/>
    </source>
</evidence>
<evidence type="ECO:0000256" key="9">
    <source>
        <dbReference type="ARBA" id="ARBA00022728"/>
    </source>
</evidence>
<comment type="subcellular location">
    <subcellularLocation>
        <location evidence="2">Cytoplasm</location>
    </subcellularLocation>
    <subcellularLocation>
        <location evidence="1">Nucleus</location>
    </subcellularLocation>
</comment>
<dbReference type="GO" id="GO:0005681">
    <property type="term" value="C:spliceosomal complex"/>
    <property type="evidence" value="ECO:0007669"/>
    <property type="project" value="UniProtKB-KW"/>
</dbReference>
<dbReference type="GO" id="GO:0000932">
    <property type="term" value="C:P-body"/>
    <property type="evidence" value="ECO:0007669"/>
    <property type="project" value="TreeGrafter"/>
</dbReference>
<dbReference type="PROSITE" id="PS52002">
    <property type="entry name" value="SM"/>
    <property type="match status" value="1"/>
</dbReference>
<sequence>MLSHVAFRPKMEGIENTRKQSSKPRDRLKTSTASTLENGDSPSEEITVSHPVGYLHELRGSIVRVKLNSGHMFKGLLHSVDGFMNVAIENCREFQNGEEVRHWGDAFLRGNTVTYIAADKDITSEAPVEE</sequence>
<evidence type="ECO:0000256" key="15">
    <source>
        <dbReference type="SAM" id="MobiDB-lite"/>
    </source>
</evidence>
<keyword evidence="13" id="KW-0687">Ribonucleoprotein</keyword>
<keyword evidence="8" id="KW-0819">tRNA processing</keyword>
<dbReference type="SMART" id="SM00651">
    <property type="entry name" value="Sm"/>
    <property type="match status" value="1"/>
</dbReference>
<dbReference type="PANTHER" id="PTHR11021:SF1">
    <property type="entry name" value="U6 SNRNA-ASSOCIATED SM-LIKE PROTEIN LSM6"/>
    <property type="match status" value="1"/>
</dbReference>
<comment type="function">
    <text evidence="14">Component of LSm protein complexes, which are involved in RNA processing and may function in a chaperone-like manner, facilitating the efficient association of RNA processing factors with their substrates. Component of the cytoplasmic LSM1-LSM7 complex, which is thought to be involved in mRNA degradation by activating the decapping step in the 5'-to-3' mRNA decay pathway. Component of the nuclear LSM2-LSM8 complex, which is involved in splicing of nuclear mRNAs. LSM2-LSM8 associates with multiple snRNP complexes containing the U6 snRNA (U4/U6 di-snRNP, spliceosomal U4/U6.U5 tri-snRNP, and free U6 snRNP). It binds directly to the 3'-terminal U-tract of U6 snRNA and plays a role in the biogenesis and stability of the U6 snRNP and U4/U6 snRNP complexes. LSM2-LSM8 probably also is involved degradation of nuclear pre-mRNA by targeting them for decapping, and in processing of pre-tRNAs, pre-rRNAs and U3 snoRNA.</text>
</comment>
<keyword evidence="5" id="KW-0963">Cytoplasm</keyword>
<dbReference type="InterPro" id="IPR010920">
    <property type="entry name" value="LSM_dom_sf"/>
</dbReference>
<dbReference type="Pfam" id="PF01423">
    <property type="entry name" value="LSM"/>
    <property type="match status" value="1"/>
</dbReference>
<dbReference type="GO" id="GO:0005730">
    <property type="term" value="C:nucleolus"/>
    <property type="evidence" value="ECO:0007669"/>
    <property type="project" value="TreeGrafter"/>
</dbReference>
<evidence type="ECO:0000259" key="16">
    <source>
        <dbReference type="PROSITE" id="PS52002"/>
    </source>
</evidence>
<feature type="compositionally biased region" description="Polar residues" evidence="15">
    <location>
        <begin position="30"/>
        <end position="46"/>
    </location>
</feature>
<gene>
    <name evidence="17" type="ORF">BCR34DRAFT_118989</name>
</gene>
<dbReference type="Gene3D" id="2.30.30.100">
    <property type="match status" value="1"/>
</dbReference>
<reference evidence="17 18" key="1">
    <citation type="submission" date="2016-07" db="EMBL/GenBank/DDBJ databases">
        <title>Pervasive Adenine N6-methylation of Active Genes in Fungi.</title>
        <authorList>
            <consortium name="DOE Joint Genome Institute"/>
            <person name="Mondo S.J."/>
            <person name="Dannebaum R.O."/>
            <person name="Kuo R.C."/>
            <person name="Labutti K."/>
            <person name="Haridas S."/>
            <person name="Kuo A."/>
            <person name="Salamov A."/>
            <person name="Ahrendt S.R."/>
            <person name="Lipzen A."/>
            <person name="Sullivan W."/>
            <person name="Andreopoulos W.B."/>
            <person name="Clum A."/>
            <person name="Lindquist E."/>
            <person name="Daum C."/>
            <person name="Ramamoorthy G.K."/>
            <person name="Gryganskyi A."/>
            <person name="Culley D."/>
            <person name="Magnuson J.K."/>
            <person name="James T.Y."/>
            <person name="O'Malley M.A."/>
            <person name="Stajich J.E."/>
            <person name="Spatafora J.W."/>
            <person name="Visel A."/>
            <person name="Grigoriev I.V."/>
        </authorList>
    </citation>
    <scope>NUCLEOTIDE SEQUENCE [LARGE SCALE GENOMIC DNA]</scope>
    <source>
        <strain evidence="17 18">CBS 115471</strain>
    </source>
</reference>
<protein>
    <recommendedName>
        <fullName evidence="4">U6 snRNA-associated Sm-like protein LSm6</fullName>
    </recommendedName>
</protein>
<keyword evidence="10" id="KW-0694">RNA-binding</keyword>
<evidence type="ECO:0000256" key="12">
    <source>
        <dbReference type="ARBA" id="ARBA00023242"/>
    </source>
</evidence>
<dbReference type="InterPro" id="IPR001163">
    <property type="entry name" value="Sm_dom_euk/arc"/>
</dbReference>
<keyword evidence="12" id="KW-0539">Nucleus</keyword>
<evidence type="ECO:0000256" key="13">
    <source>
        <dbReference type="ARBA" id="ARBA00023274"/>
    </source>
</evidence>
<comment type="similarity">
    <text evidence="3">Belongs to the snRNP Sm proteins family. SmF/LSm6 subfamily.</text>
</comment>
<organism evidence="17 18">
    <name type="scientific">Clohesyomyces aquaticus</name>
    <dbReference type="NCBI Taxonomy" id="1231657"/>
    <lineage>
        <taxon>Eukaryota</taxon>
        <taxon>Fungi</taxon>
        <taxon>Dikarya</taxon>
        <taxon>Ascomycota</taxon>
        <taxon>Pezizomycotina</taxon>
        <taxon>Dothideomycetes</taxon>
        <taxon>Pleosporomycetidae</taxon>
        <taxon>Pleosporales</taxon>
        <taxon>Lindgomycetaceae</taxon>
        <taxon>Clohesyomyces</taxon>
    </lineage>
</organism>